<dbReference type="Proteomes" id="UP000265489">
    <property type="component" value="Unassembled WGS sequence"/>
</dbReference>
<proteinExistence type="predicted"/>
<comment type="caution">
    <text evidence="1">The sequence shown here is derived from an EMBL/GenBank/DDBJ whole genome shotgun (WGS) entry which is preliminary data.</text>
</comment>
<name>A0A395W3L9_9FIRM</name>
<evidence type="ECO:0000313" key="2">
    <source>
        <dbReference type="Proteomes" id="UP000265489"/>
    </source>
</evidence>
<dbReference type="EMBL" id="QRYQ01000035">
    <property type="protein sequence ID" value="RGU89073.1"/>
    <property type="molecule type" value="Genomic_DNA"/>
</dbReference>
<protein>
    <submittedName>
        <fullName evidence="1">Uncharacterized protein</fullName>
    </submittedName>
</protein>
<dbReference type="RefSeq" id="WP_118325929.1">
    <property type="nucleotide sequence ID" value="NZ_JAJFOZ010000106.1"/>
</dbReference>
<reference evidence="1 2" key="1">
    <citation type="submission" date="2018-08" db="EMBL/GenBank/DDBJ databases">
        <title>A genome reference for cultivated species of the human gut microbiota.</title>
        <authorList>
            <person name="Zou Y."/>
            <person name="Xue W."/>
            <person name="Luo G."/>
        </authorList>
    </citation>
    <scope>NUCLEOTIDE SEQUENCE [LARGE SCALE GENOMIC DNA]</scope>
    <source>
        <strain evidence="1 2">AF15-20</strain>
    </source>
</reference>
<dbReference type="AlphaFoldDB" id="A0A395W3L9"/>
<accession>A0A395W3L9</accession>
<gene>
    <name evidence="1" type="ORF">DWW32_12200</name>
</gene>
<dbReference type="GeneID" id="66580672"/>
<organism evidence="1 2">
    <name type="scientific">Holdemanella biformis</name>
    <dbReference type="NCBI Taxonomy" id="1735"/>
    <lineage>
        <taxon>Bacteria</taxon>
        <taxon>Bacillati</taxon>
        <taxon>Bacillota</taxon>
        <taxon>Erysipelotrichia</taxon>
        <taxon>Erysipelotrichales</taxon>
        <taxon>Erysipelotrichaceae</taxon>
        <taxon>Holdemanella</taxon>
    </lineage>
</organism>
<sequence>MTQHIDNKFEELGDKLKCIDNKIIIYSQFSQENLPTLVAENKIELADSILNNCFSDISKKHVLYPDYGYTYTNDGLISVPLTQDAEQKYPSSMNMRADIEVGENLYHNKNVDPFEYAYRHQKNMFVKVTDATKMLGNVKDPVQKEAEKLRGQSLMVKPKEFPKAVPCSVVVDDVTYFEYILFRTKEILDDGTYVVSNKEQKNTHIYFELRFKIKGDKRLDFTSNIIKPTCKERLNYAKFIKAVQMKKGFGVYLLEQHQYALKAQPENDSDIDTSAIDAEIDFFARLCLIEDYFSVRFKLPEKIETEDSKLIYDISNLIQNNKKTLSWESRKLTINVGVESKDTMNKFTNPISLIEEGNCCLELFGEELKYHYRRVFKSAMLTDFERKCQMMNLLVDNEKLDLVFKPFKDNTFFEYINKID</sequence>
<evidence type="ECO:0000313" key="1">
    <source>
        <dbReference type="EMBL" id="RGU89073.1"/>
    </source>
</evidence>